<evidence type="ECO:0000256" key="1">
    <source>
        <dbReference type="SAM" id="MobiDB-lite"/>
    </source>
</evidence>
<gene>
    <name evidence="2" type="ORF">SVIM_LOCUS178345</name>
</gene>
<accession>A0A6N2L5W4</accession>
<name>A0A6N2L5W4_SALVM</name>
<feature type="region of interest" description="Disordered" evidence="1">
    <location>
        <begin position="1"/>
        <end position="34"/>
    </location>
</feature>
<dbReference type="EMBL" id="CAADRP010001112">
    <property type="protein sequence ID" value="VFU35773.1"/>
    <property type="molecule type" value="Genomic_DNA"/>
</dbReference>
<sequence>MPEVIQGQDPEENDKPAKNVVPEEPRNEGHLDLDDCSNRCIYREAPETETEKLDLDNWSNRPEVFIMERHLDPKLMISRPYIRFMEQLLSPEVRSLLSLPPNQDSAKIPNQRAEDGKSAKDINKVTNVIVLGSE</sequence>
<reference evidence="2" key="1">
    <citation type="submission" date="2019-03" db="EMBL/GenBank/DDBJ databases">
        <authorList>
            <person name="Mank J."/>
            <person name="Almeida P."/>
        </authorList>
    </citation>
    <scope>NUCLEOTIDE SEQUENCE</scope>
    <source>
        <strain evidence="2">78183</strain>
    </source>
</reference>
<proteinExistence type="predicted"/>
<evidence type="ECO:0000313" key="2">
    <source>
        <dbReference type="EMBL" id="VFU35773.1"/>
    </source>
</evidence>
<dbReference type="AlphaFoldDB" id="A0A6N2L5W4"/>
<organism evidence="2">
    <name type="scientific">Salix viminalis</name>
    <name type="common">Common osier</name>
    <name type="synonym">Basket willow</name>
    <dbReference type="NCBI Taxonomy" id="40686"/>
    <lineage>
        <taxon>Eukaryota</taxon>
        <taxon>Viridiplantae</taxon>
        <taxon>Streptophyta</taxon>
        <taxon>Embryophyta</taxon>
        <taxon>Tracheophyta</taxon>
        <taxon>Spermatophyta</taxon>
        <taxon>Magnoliopsida</taxon>
        <taxon>eudicotyledons</taxon>
        <taxon>Gunneridae</taxon>
        <taxon>Pentapetalae</taxon>
        <taxon>rosids</taxon>
        <taxon>fabids</taxon>
        <taxon>Malpighiales</taxon>
        <taxon>Salicaceae</taxon>
        <taxon>Saliceae</taxon>
        <taxon>Salix</taxon>
    </lineage>
</organism>
<protein>
    <submittedName>
        <fullName evidence="2">Uncharacterized protein</fullName>
    </submittedName>
</protein>
<feature type="compositionally biased region" description="Basic and acidic residues" evidence="1">
    <location>
        <begin position="13"/>
        <end position="34"/>
    </location>
</feature>
<feature type="region of interest" description="Disordered" evidence="1">
    <location>
        <begin position="100"/>
        <end position="119"/>
    </location>
</feature>